<feature type="transmembrane region" description="Helical" evidence="6">
    <location>
        <begin position="12"/>
        <end position="33"/>
    </location>
</feature>
<feature type="domain" description="GtrA/DPMS transmembrane" evidence="7">
    <location>
        <begin position="14"/>
        <end position="145"/>
    </location>
</feature>
<dbReference type="GO" id="GO:0005886">
    <property type="term" value="C:plasma membrane"/>
    <property type="evidence" value="ECO:0007669"/>
    <property type="project" value="TreeGrafter"/>
</dbReference>
<dbReference type="AlphaFoldDB" id="A0A0P6XBS3"/>
<comment type="subcellular location">
    <subcellularLocation>
        <location evidence="1">Membrane</location>
        <topology evidence="1">Multi-pass membrane protein</topology>
    </subcellularLocation>
</comment>
<keyword evidence="4 6" id="KW-1133">Transmembrane helix</keyword>
<evidence type="ECO:0000256" key="1">
    <source>
        <dbReference type="ARBA" id="ARBA00004141"/>
    </source>
</evidence>
<accession>A0A0P6XBS3</accession>
<keyword evidence="9" id="KW-1185">Reference proteome</keyword>
<evidence type="ECO:0000313" key="8">
    <source>
        <dbReference type="EMBL" id="KPL72710.1"/>
    </source>
</evidence>
<proteinExistence type="inferred from homology"/>
<comment type="caution">
    <text evidence="8">The sequence shown here is derived from an EMBL/GenBank/DDBJ whole genome shotgun (WGS) entry which is preliminary data.</text>
</comment>
<gene>
    <name evidence="8" type="ORF">ADM99_06415</name>
</gene>
<evidence type="ECO:0000256" key="2">
    <source>
        <dbReference type="ARBA" id="ARBA00009399"/>
    </source>
</evidence>
<feature type="transmembrane region" description="Helical" evidence="6">
    <location>
        <begin position="80"/>
        <end position="98"/>
    </location>
</feature>
<organism evidence="8 9">
    <name type="scientific">Leptolinea tardivitalis</name>
    <dbReference type="NCBI Taxonomy" id="229920"/>
    <lineage>
        <taxon>Bacteria</taxon>
        <taxon>Bacillati</taxon>
        <taxon>Chloroflexota</taxon>
        <taxon>Anaerolineae</taxon>
        <taxon>Anaerolineales</taxon>
        <taxon>Anaerolineaceae</taxon>
        <taxon>Leptolinea</taxon>
    </lineage>
</organism>
<dbReference type="Pfam" id="PF04138">
    <property type="entry name" value="GtrA_DPMS_TM"/>
    <property type="match status" value="1"/>
</dbReference>
<dbReference type="Proteomes" id="UP000050430">
    <property type="component" value="Unassembled WGS sequence"/>
</dbReference>
<dbReference type="EMBL" id="LGCK01000007">
    <property type="protein sequence ID" value="KPL72710.1"/>
    <property type="molecule type" value="Genomic_DNA"/>
</dbReference>
<name>A0A0P6XBS3_9CHLR</name>
<sequence>MILSNPQERTRFFKFAAVGAFGAVIDFGFFNLFTSLVGIPAIISSALSFIMAVASNFILNRYWTYPDSRSKPLARQAVQFLLISLVGMAIRLGLFALLEKPLISLAESYLPNIGLTPTFIGHNFTLAFAILVVMMWNYIANRYWTYNDID</sequence>
<dbReference type="RefSeq" id="WP_062421218.1">
    <property type="nucleotide sequence ID" value="NZ_BBYA01000008.1"/>
</dbReference>
<keyword evidence="5 6" id="KW-0472">Membrane</keyword>
<dbReference type="STRING" id="229920.ADM99_06415"/>
<protein>
    <recommendedName>
        <fullName evidence="7">GtrA/DPMS transmembrane domain-containing protein</fullName>
    </recommendedName>
</protein>
<comment type="similarity">
    <text evidence="2">Belongs to the GtrA family.</text>
</comment>
<evidence type="ECO:0000313" key="9">
    <source>
        <dbReference type="Proteomes" id="UP000050430"/>
    </source>
</evidence>
<evidence type="ECO:0000256" key="3">
    <source>
        <dbReference type="ARBA" id="ARBA00022692"/>
    </source>
</evidence>
<dbReference type="PANTHER" id="PTHR38459:SF1">
    <property type="entry name" value="PROPHAGE BACTOPRENOL-LINKED GLUCOSE TRANSLOCASE HOMOLOG"/>
    <property type="match status" value="1"/>
</dbReference>
<evidence type="ECO:0000256" key="4">
    <source>
        <dbReference type="ARBA" id="ARBA00022989"/>
    </source>
</evidence>
<evidence type="ECO:0000256" key="5">
    <source>
        <dbReference type="ARBA" id="ARBA00023136"/>
    </source>
</evidence>
<dbReference type="InterPro" id="IPR007267">
    <property type="entry name" value="GtrA_DPMS_TM"/>
</dbReference>
<evidence type="ECO:0000256" key="6">
    <source>
        <dbReference type="SAM" id="Phobius"/>
    </source>
</evidence>
<dbReference type="OrthoDB" id="9807815at2"/>
<dbReference type="PANTHER" id="PTHR38459">
    <property type="entry name" value="PROPHAGE BACTOPRENOL-LINKED GLUCOSE TRANSLOCASE HOMOLOG"/>
    <property type="match status" value="1"/>
</dbReference>
<reference evidence="8 9" key="1">
    <citation type="submission" date="2015-07" db="EMBL/GenBank/DDBJ databases">
        <title>Genome sequence of Leptolinea tardivitalis DSM 16556.</title>
        <authorList>
            <person name="Hemp J."/>
            <person name="Ward L.M."/>
            <person name="Pace L.A."/>
            <person name="Fischer W.W."/>
        </authorList>
    </citation>
    <scope>NUCLEOTIDE SEQUENCE [LARGE SCALE GENOMIC DNA]</scope>
    <source>
        <strain evidence="8 9">YMTK-2</strain>
    </source>
</reference>
<dbReference type="InterPro" id="IPR051401">
    <property type="entry name" value="GtrA_CellWall_Glycosyl"/>
</dbReference>
<feature type="transmembrane region" description="Helical" evidence="6">
    <location>
        <begin position="118"/>
        <end position="139"/>
    </location>
</feature>
<evidence type="ECO:0000259" key="7">
    <source>
        <dbReference type="Pfam" id="PF04138"/>
    </source>
</evidence>
<feature type="transmembrane region" description="Helical" evidence="6">
    <location>
        <begin position="39"/>
        <end position="59"/>
    </location>
</feature>
<dbReference type="GO" id="GO:0000271">
    <property type="term" value="P:polysaccharide biosynthetic process"/>
    <property type="evidence" value="ECO:0007669"/>
    <property type="project" value="InterPro"/>
</dbReference>
<keyword evidence="3 6" id="KW-0812">Transmembrane</keyword>